<dbReference type="STRING" id="33097.A0A150FZJ0"/>
<dbReference type="AlphaFoldDB" id="A0A150FZJ0"/>
<keyword evidence="1" id="KW-0547">Nucleotide-binding</keyword>
<dbReference type="SUPFAM" id="SSF56112">
    <property type="entry name" value="Protein kinase-like (PK-like)"/>
    <property type="match status" value="1"/>
</dbReference>
<protein>
    <recommendedName>
        <fullName evidence="2">Protein kinase domain-containing protein</fullName>
    </recommendedName>
</protein>
<dbReference type="InterPro" id="IPR001245">
    <property type="entry name" value="Ser-Thr/Tyr_kinase_cat_dom"/>
</dbReference>
<proteinExistence type="predicted"/>
<dbReference type="Gene3D" id="1.10.510.10">
    <property type="entry name" value="Transferase(Phosphotransferase) domain 1"/>
    <property type="match status" value="1"/>
</dbReference>
<dbReference type="InterPro" id="IPR051681">
    <property type="entry name" value="Ser/Thr_Kinases-Pseudokinases"/>
</dbReference>
<dbReference type="PANTHER" id="PTHR44329">
    <property type="entry name" value="SERINE/THREONINE-PROTEIN KINASE TNNI3K-RELATED"/>
    <property type="match status" value="1"/>
</dbReference>
<dbReference type="GO" id="GO:0005524">
    <property type="term" value="F:ATP binding"/>
    <property type="evidence" value="ECO:0007669"/>
    <property type="project" value="UniProtKB-UniRule"/>
</dbReference>
<dbReference type="Pfam" id="PF07714">
    <property type="entry name" value="PK_Tyr_Ser-Thr"/>
    <property type="match status" value="1"/>
</dbReference>
<dbReference type="PROSITE" id="PS00107">
    <property type="entry name" value="PROTEIN_KINASE_ATP"/>
    <property type="match status" value="1"/>
</dbReference>
<accession>A0A150FZJ0</accession>
<name>A0A150FZJ0_GONPE</name>
<feature type="domain" description="Protein kinase" evidence="2">
    <location>
        <begin position="15"/>
        <end position="399"/>
    </location>
</feature>
<gene>
    <name evidence="3" type="ORF">GPECTOR_107g157</name>
</gene>
<dbReference type="InterPro" id="IPR011009">
    <property type="entry name" value="Kinase-like_dom_sf"/>
</dbReference>
<reference evidence="4" key="1">
    <citation type="journal article" date="2016" name="Nat. Commun.">
        <title>The Gonium pectorale genome demonstrates co-option of cell cycle regulation during the evolution of multicellularity.</title>
        <authorList>
            <person name="Hanschen E.R."/>
            <person name="Marriage T.N."/>
            <person name="Ferris P.J."/>
            <person name="Hamaji T."/>
            <person name="Toyoda A."/>
            <person name="Fujiyama A."/>
            <person name="Neme R."/>
            <person name="Noguchi H."/>
            <person name="Minakuchi Y."/>
            <person name="Suzuki M."/>
            <person name="Kawai-Toyooka H."/>
            <person name="Smith D.R."/>
            <person name="Sparks H."/>
            <person name="Anderson J."/>
            <person name="Bakaric R."/>
            <person name="Luria V."/>
            <person name="Karger A."/>
            <person name="Kirschner M.W."/>
            <person name="Durand P.M."/>
            <person name="Michod R.E."/>
            <person name="Nozaki H."/>
            <person name="Olson B.J."/>
        </authorList>
    </citation>
    <scope>NUCLEOTIDE SEQUENCE [LARGE SCALE GENOMIC DNA]</scope>
    <source>
        <strain evidence="4">NIES-2863</strain>
    </source>
</reference>
<dbReference type="PROSITE" id="PS00109">
    <property type="entry name" value="PROTEIN_KINASE_TYR"/>
    <property type="match status" value="1"/>
</dbReference>
<dbReference type="InterPro" id="IPR017441">
    <property type="entry name" value="Protein_kinase_ATP_BS"/>
</dbReference>
<dbReference type="InterPro" id="IPR000719">
    <property type="entry name" value="Prot_kinase_dom"/>
</dbReference>
<dbReference type="OrthoDB" id="548271at2759"/>
<dbReference type="PANTHER" id="PTHR44329:SF214">
    <property type="entry name" value="PROTEIN KINASE DOMAIN-CONTAINING PROTEIN"/>
    <property type="match status" value="1"/>
</dbReference>
<comment type="caution">
    <text evidence="3">The sequence shown here is derived from an EMBL/GenBank/DDBJ whole genome shotgun (WGS) entry which is preliminary data.</text>
</comment>
<sequence length="399" mass="41813">MEALEGAAGADNGPVRLFSILGTGSYGTVHLGLWRGLPVAAKILVVHDTLLGPEGRLRQRAILEAAIGTSLDHPNVVATYAFDVKPLGVQPSESKQPSEEDDSVWQQLRTRQSVLRNSGDEAAHNSSMARTGSAATANASAAVPSSGMSKPFSSNLPDVYQLYILQEFCSGGSIKEALEPWGALSGGLRAGASSAAAILHLAFQVACGLRHVHAAGIVHGDISAGNVLLARQPAPAPDGDTAGLDEAERSWRGRLARPGVPPPPPVVAKVADFGLSLRLTGSRTHASGLYQGTPVYMAPEVVANGRVGPASDVYSFGVLLLELVMGMPASIIRDAARAVPGGLTVAELRGEVNPMLAVLRSHLPPDRSPTWWRRRSWEFWSPWSPPAGPPEATAVTAAK</sequence>
<keyword evidence="4" id="KW-1185">Reference proteome</keyword>
<evidence type="ECO:0000313" key="4">
    <source>
        <dbReference type="Proteomes" id="UP000075714"/>
    </source>
</evidence>
<dbReference type="GO" id="GO:0004674">
    <property type="term" value="F:protein serine/threonine kinase activity"/>
    <property type="evidence" value="ECO:0007669"/>
    <property type="project" value="TreeGrafter"/>
</dbReference>
<evidence type="ECO:0000259" key="2">
    <source>
        <dbReference type="PROSITE" id="PS50011"/>
    </source>
</evidence>
<evidence type="ECO:0000313" key="3">
    <source>
        <dbReference type="EMBL" id="KXZ43012.1"/>
    </source>
</evidence>
<dbReference type="PROSITE" id="PS50011">
    <property type="entry name" value="PROTEIN_KINASE_DOM"/>
    <property type="match status" value="1"/>
</dbReference>
<dbReference type="Gene3D" id="3.30.200.20">
    <property type="entry name" value="Phosphorylase Kinase, domain 1"/>
    <property type="match status" value="1"/>
</dbReference>
<feature type="binding site" evidence="1">
    <location>
        <position position="42"/>
    </location>
    <ligand>
        <name>ATP</name>
        <dbReference type="ChEBI" id="CHEBI:30616"/>
    </ligand>
</feature>
<dbReference type="Proteomes" id="UP000075714">
    <property type="component" value="Unassembled WGS sequence"/>
</dbReference>
<evidence type="ECO:0000256" key="1">
    <source>
        <dbReference type="PROSITE-ProRule" id="PRU10141"/>
    </source>
</evidence>
<dbReference type="EMBL" id="LSYV01000107">
    <property type="protein sequence ID" value="KXZ43012.1"/>
    <property type="molecule type" value="Genomic_DNA"/>
</dbReference>
<dbReference type="InterPro" id="IPR008266">
    <property type="entry name" value="Tyr_kinase_AS"/>
</dbReference>
<organism evidence="3 4">
    <name type="scientific">Gonium pectorale</name>
    <name type="common">Green alga</name>
    <dbReference type="NCBI Taxonomy" id="33097"/>
    <lineage>
        <taxon>Eukaryota</taxon>
        <taxon>Viridiplantae</taxon>
        <taxon>Chlorophyta</taxon>
        <taxon>core chlorophytes</taxon>
        <taxon>Chlorophyceae</taxon>
        <taxon>CS clade</taxon>
        <taxon>Chlamydomonadales</taxon>
        <taxon>Volvocaceae</taxon>
        <taxon>Gonium</taxon>
    </lineage>
</organism>
<keyword evidence="1" id="KW-0067">ATP-binding</keyword>